<name>A0ABZ1QQE3_9ACTN</name>
<organism evidence="2 3">
    <name type="scientific">Streptomyces bobili</name>
    <dbReference type="NCBI Taxonomy" id="67280"/>
    <lineage>
        <taxon>Bacteria</taxon>
        <taxon>Bacillati</taxon>
        <taxon>Actinomycetota</taxon>
        <taxon>Actinomycetes</taxon>
        <taxon>Kitasatosporales</taxon>
        <taxon>Streptomycetaceae</taxon>
        <taxon>Streptomyces</taxon>
    </lineage>
</organism>
<keyword evidence="3" id="KW-1185">Reference proteome</keyword>
<gene>
    <name evidence="2" type="ORF">OHT53_01245</name>
</gene>
<sequence length="110" mass="12356">MGWERLGDDRVRQIPIRGSPIFSLRRNGAEAERGRRARPQPPERVVELGTGHPPLQVHAGDCHMAGERHRAVGRDEARRLLTDDLRACSHPAAGDATNARRNWVQCPQVR</sequence>
<dbReference type="EMBL" id="CP108038">
    <property type="protein sequence ID" value="WUN84799.1"/>
    <property type="molecule type" value="Genomic_DNA"/>
</dbReference>
<dbReference type="InterPro" id="IPR046200">
    <property type="entry name" value="DUF6233"/>
</dbReference>
<dbReference type="RefSeq" id="WP_328733721.1">
    <property type="nucleotide sequence ID" value="NZ_CP108038.1"/>
</dbReference>
<evidence type="ECO:0000313" key="2">
    <source>
        <dbReference type="EMBL" id="WUN84799.1"/>
    </source>
</evidence>
<feature type="region of interest" description="Disordered" evidence="1">
    <location>
        <begin position="25"/>
        <end position="56"/>
    </location>
</feature>
<reference evidence="2" key="1">
    <citation type="submission" date="2022-10" db="EMBL/GenBank/DDBJ databases">
        <title>The complete genomes of actinobacterial strains from the NBC collection.</title>
        <authorList>
            <person name="Joergensen T.S."/>
            <person name="Alvarez Arevalo M."/>
            <person name="Sterndorff E.B."/>
            <person name="Faurdal D."/>
            <person name="Vuksanovic O."/>
            <person name="Mourched A.-S."/>
            <person name="Charusanti P."/>
            <person name="Shaw S."/>
            <person name="Blin K."/>
            <person name="Weber T."/>
        </authorList>
    </citation>
    <scope>NUCLEOTIDE SEQUENCE</scope>
    <source>
        <strain evidence="2">NBC_00302</strain>
    </source>
</reference>
<dbReference type="Proteomes" id="UP001432071">
    <property type="component" value="Chromosome"/>
</dbReference>
<accession>A0ABZ1QQE3</accession>
<dbReference type="GeneID" id="93759548"/>
<protein>
    <submittedName>
        <fullName evidence="2">DUF6233 domain-containing protein</fullName>
    </submittedName>
</protein>
<dbReference type="Pfam" id="PF19746">
    <property type="entry name" value="DUF6233"/>
    <property type="match status" value="1"/>
</dbReference>
<evidence type="ECO:0000313" key="3">
    <source>
        <dbReference type="Proteomes" id="UP001432071"/>
    </source>
</evidence>
<evidence type="ECO:0000256" key="1">
    <source>
        <dbReference type="SAM" id="MobiDB-lite"/>
    </source>
</evidence>
<proteinExistence type="predicted"/>